<reference evidence="1" key="1">
    <citation type="journal article" date="2015" name="Nature">
        <title>Complex archaea that bridge the gap between prokaryotes and eukaryotes.</title>
        <authorList>
            <person name="Spang A."/>
            <person name="Saw J.H."/>
            <person name="Jorgensen S.L."/>
            <person name="Zaremba-Niedzwiedzka K."/>
            <person name="Martijn J."/>
            <person name="Lind A.E."/>
            <person name="van Eijk R."/>
            <person name="Schleper C."/>
            <person name="Guy L."/>
            <person name="Ettema T.J."/>
        </authorList>
    </citation>
    <scope>NUCLEOTIDE SEQUENCE</scope>
</reference>
<protein>
    <submittedName>
        <fullName evidence="1">Uncharacterized protein</fullName>
    </submittedName>
</protein>
<comment type="caution">
    <text evidence="1">The sequence shown here is derived from an EMBL/GenBank/DDBJ whole genome shotgun (WGS) entry which is preliminary data.</text>
</comment>
<dbReference type="AlphaFoldDB" id="A0A0F9L2Z5"/>
<gene>
    <name evidence="1" type="ORF">LCGC14_1261790</name>
</gene>
<accession>A0A0F9L2Z5</accession>
<dbReference type="EMBL" id="LAZR01007001">
    <property type="protein sequence ID" value="KKM88138.1"/>
    <property type="molecule type" value="Genomic_DNA"/>
</dbReference>
<proteinExistence type="predicted"/>
<name>A0A0F9L2Z5_9ZZZZ</name>
<evidence type="ECO:0000313" key="1">
    <source>
        <dbReference type="EMBL" id="KKM88138.1"/>
    </source>
</evidence>
<sequence>MPKKKRKEGKLLKSSIENITKIFYCAKEGEKFYKELKKGFKLDNINEELEKDYKFRKKLKGYEIEQGDILVKYPNDFLELNLENTIGLIIGNYTCDIPKGETRRLYILPVFPLKFLRFRLFKSYVENRANQETRDKFDLNNIASLKETFNKFSNRDKKNFIEYINNIFQFKNRNFFLLCPHKELENTWGYVDIQSIYPVIKNLECIVEIIKYTKISIKPPWKERFGSVISSRFGKIAVDHFSIQEARYIFTNL</sequence>
<organism evidence="1">
    <name type="scientific">marine sediment metagenome</name>
    <dbReference type="NCBI Taxonomy" id="412755"/>
    <lineage>
        <taxon>unclassified sequences</taxon>
        <taxon>metagenomes</taxon>
        <taxon>ecological metagenomes</taxon>
    </lineage>
</organism>